<keyword evidence="5 7" id="KW-1133">Transmembrane helix</keyword>
<gene>
    <name evidence="8" type="ORF">BRAA08T34166Z</name>
</gene>
<dbReference type="InterPro" id="IPR004813">
    <property type="entry name" value="OPT"/>
</dbReference>
<dbReference type="GO" id="GO:0035673">
    <property type="term" value="F:oligopeptide transmembrane transporter activity"/>
    <property type="evidence" value="ECO:0007669"/>
    <property type="project" value="InterPro"/>
</dbReference>
<dbReference type="GO" id="GO:0016020">
    <property type="term" value="C:membrane"/>
    <property type="evidence" value="ECO:0007669"/>
    <property type="project" value="UniProtKB-SubCell"/>
</dbReference>
<protein>
    <submittedName>
        <fullName evidence="8">Uncharacterized protein</fullName>
    </submittedName>
</protein>
<evidence type="ECO:0000256" key="6">
    <source>
        <dbReference type="ARBA" id="ARBA00023136"/>
    </source>
</evidence>
<proteinExistence type="inferred from homology"/>
<keyword evidence="4 7" id="KW-0812">Transmembrane</keyword>
<keyword evidence="6 7" id="KW-0472">Membrane</keyword>
<keyword evidence="3" id="KW-0813">Transport</keyword>
<comment type="similarity">
    <text evidence="2">Belongs to the YSL (TC 2.A.67.2) family.</text>
</comment>
<evidence type="ECO:0000256" key="5">
    <source>
        <dbReference type="ARBA" id="ARBA00022989"/>
    </source>
</evidence>
<dbReference type="PANTHER" id="PTHR31645:SF11">
    <property type="entry name" value="METAL-NICOTIANAMINE TRANSPORTER YSL1"/>
    <property type="match status" value="1"/>
</dbReference>
<feature type="transmembrane region" description="Helical" evidence="7">
    <location>
        <begin position="30"/>
        <end position="56"/>
    </location>
</feature>
<organism evidence="8">
    <name type="scientific">Brassica campestris</name>
    <name type="common">Field mustard</name>
    <dbReference type="NCBI Taxonomy" id="3711"/>
    <lineage>
        <taxon>Eukaryota</taxon>
        <taxon>Viridiplantae</taxon>
        <taxon>Streptophyta</taxon>
        <taxon>Embryophyta</taxon>
        <taxon>Tracheophyta</taxon>
        <taxon>Spermatophyta</taxon>
        <taxon>Magnoliopsida</taxon>
        <taxon>eudicotyledons</taxon>
        <taxon>Gunneridae</taxon>
        <taxon>Pentapetalae</taxon>
        <taxon>rosids</taxon>
        <taxon>malvids</taxon>
        <taxon>Brassicales</taxon>
        <taxon>Brassicaceae</taxon>
        <taxon>Brassiceae</taxon>
        <taxon>Brassica</taxon>
    </lineage>
</organism>
<dbReference type="EMBL" id="LR031575">
    <property type="protein sequence ID" value="VDD05658.1"/>
    <property type="molecule type" value="Genomic_DNA"/>
</dbReference>
<dbReference type="Pfam" id="PF03169">
    <property type="entry name" value="OPT"/>
    <property type="match status" value="1"/>
</dbReference>
<reference evidence="8" key="1">
    <citation type="submission" date="2018-11" db="EMBL/GenBank/DDBJ databases">
        <authorList>
            <consortium name="Genoscope - CEA"/>
            <person name="William W."/>
        </authorList>
    </citation>
    <scope>NUCLEOTIDE SEQUENCE</scope>
</reference>
<evidence type="ECO:0000256" key="4">
    <source>
        <dbReference type="ARBA" id="ARBA00022692"/>
    </source>
</evidence>
<evidence type="ECO:0000256" key="3">
    <source>
        <dbReference type="ARBA" id="ARBA00022448"/>
    </source>
</evidence>
<evidence type="ECO:0000256" key="1">
    <source>
        <dbReference type="ARBA" id="ARBA00004141"/>
    </source>
</evidence>
<comment type="subcellular location">
    <subcellularLocation>
        <location evidence="1">Membrane</location>
        <topology evidence="1">Multi-pass membrane protein</topology>
    </subcellularLocation>
</comment>
<accession>A0A3P6BTF0</accession>
<evidence type="ECO:0000256" key="2">
    <source>
        <dbReference type="ARBA" id="ARBA00010276"/>
    </source>
</evidence>
<evidence type="ECO:0000256" key="7">
    <source>
        <dbReference type="SAM" id="Phobius"/>
    </source>
</evidence>
<feature type="transmembrane region" description="Helical" evidence="7">
    <location>
        <begin position="90"/>
        <end position="114"/>
    </location>
</feature>
<name>A0A3P6BTF0_BRACM</name>
<dbReference type="InterPro" id="IPR045035">
    <property type="entry name" value="YSL-like"/>
</dbReference>
<evidence type="ECO:0000313" key="8">
    <source>
        <dbReference type="EMBL" id="VDD05658.1"/>
    </source>
</evidence>
<sequence>MWPLLDKLKGSWFPNNLDEHNMKSIYGYKVFLSVALILGDGLYTFVKIIYVTIISINARVKNKPNDLDAVGDKKQQKFRKEDENFLRDKIPMWIGISGYLTFAAVSTVVVPLIFHRSSNGITLS</sequence>
<dbReference type="AlphaFoldDB" id="A0A3P6BTF0"/>
<dbReference type="PANTHER" id="PTHR31645">
    <property type="entry name" value="OLIGOPEPTIDE TRANSPORTER YGL114W-RELATED"/>
    <property type="match status" value="1"/>
</dbReference>